<evidence type="ECO:0000313" key="3">
    <source>
        <dbReference type="EMBL" id="SIO48744.1"/>
    </source>
</evidence>
<gene>
    <name evidence="3" type="ORF">SAMN04488055_4592</name>
</gene>
<accession>A0A1N6JWN4</accession>
<dbReference type="Gene3D" id="2.40.160.20">
    <property type="match status" value="1"/>
</dbReference>
<dbReference type="InterPro" id="IPR045743">
    <property type="entry name" value="DUF6089"/>
</dbReference>
<dbReference type="Proteomes" id="UP000185003">
    <property type="component" value="Unassembled WGS sequence"/>
</dbReference>
<evidence type="ECO:0000313" key="4">
    <source>
        <dbReference type="Proteomes" id="UP000185003"/>
    </source>
</evidence>
<proteinExistence type="predicted"/>
<keyword evidence="1" id="KW-0732">Signal</keyword>
<dbReference type="Pfam" id="PF19573">
    <property type="entry name" value="DUF6089"/>
    <property type="match status" value="1"/>
</dbReference>
<dbReference type="SUPFAM" id="SSF56925">
    <property type="entry name" value="OMPA-like"/>
    <property type="match status" value="1"/>
</dbReference>
<dbReference type="OrthoDB" id="654178at2"/>
<feature type="signal peptide" evidence="1">
    <location>
        <begin position="1"/>
        <end position="28"/>
    </location>
</feature>
<keyword evidence="4" id="KW-1185">Reference proteome</keyword>
<dbReference type="InterPro" id="IPR011250">
    <property type="entry name" value="OMP/PagP_B-barrel"/>
</dbReference>
<dbReference type="AlphaFoldDB" id="A0A1N6JWN4"/>
<organism evidence="3 4">
    <name type="scientific">Chitinophaga niabensis</name>
    <dbReference type="NCBI Taxonomy" id="536979"/>
    <lineage>
        <taxon>Bacteria</taxon>
        <taxon>Pseudomonadati</taxon>
        <taxon>Bacteroidota</taxon>
        <taxon>Chitinophagia</taxon>
        <taxon>Chitinophagales</taxon>
        <taxon>Chitinophagaceae</taxon>
        <taxon>Chitinophaga</taxon>
    </lineage>
</organism>
<name>A0A1N6JWN4_9BACT</name>
<dbReference type="RefSeq" id="WP_074241914.1">
    <property type="nucleotide sequence ID" value="NZ_FSRA01000002.1"/>
</dbReference>
<protein>
    <recommendedName>
        <fullName evidence="2">DUF6089 domain-containing protein</fullName>
    </recommendedName>
</protein>
<reference evidence="3 4" key="1">
    <citation type="submission" date="2016-11" db="EMBL/GenBank/DDBJ databases">
        <authorList>
            <person name="Jaros S."/>
            <person name="Januszkiewicz K."/>
            <person name="Wedrychowicz H."/>
        </authorList>
    </citation>
    <scope>NUCLEOTIDE SEQUENCE [LARGE SCALE GENOMIC DNA]</scope>
    <source>
        <strain evidence="3 4">DSM 24787</strain>
    </source>
</reference>
<feature type="chain" id="PRO_5012365082" description="DUF6089 domain-containing protein" evidence="1">
    <location>
        <begin position="29"/>
        <end position="287"/>
    </location>
</feature>
<evidence type="ECO:0000256" key="1">
    <source>
        <dbReference type="SAM" id="SignalP"/>
    </source>
</evidence>
<dbReference type="STRING" id="536979.SAMN04488055_4592"/>
<feature type="domain" description="DUF6089" evidence="2">
    <location>
        <begin position="28"/>
        <end position="217"/>
    </location>
</feature>
<evidence type="ECO:0000259" key="2">
    <source>
        <dbReference type="Pfam" id="PF19573"/>
    </source>
</evidence>
<sequence length="287" mass="32543">MLHTRIHTRVLLVAVFMTAASLINGAKAQQEESYVGELGFTAGGAHYFGDLNTSAAIKATKPAVGIYYRKYFNDYVGARVHFRAMQLGYSDVYNTNEFQRRRNLSFNTNLYELAVQGDFNFFRFEPGSDVYRFSPYLTLGASAFHFNPYAYYNSQKYFLQPMKTEGQGSSRFPDRKPYQLFSYAYLIGGGVKYNINRRLNLGLEVLFRFAQTDYLDDVSTTYAGIDLFPTKPDGSNTLAAILQDRSTATGAPIGERGRQRGNSRDKDQFATLELTLGILFTSYRCKF</sequence>
<dbReference type="EMBL" id="FSRA01000002">
    <property type="protein sequence ID" value="SIO48744.1"/>
    <property type="molecule type" value="Genomic_DNA"/>
</dbReference>